<dbReference type="Proteomes" id="UP000735302">
    <property type="component" value="Unassembled WGS sequence"/>
</dbReference>
<evidence type="ECO:0000259" key="10">
    <source>
        <dbReference type="PROSITE" id="PS51767"/>
    </source>
</evidence>
<dbReference type="InterPro" id="IPR001969">
    <property type="entry name" value="Aspartic_peptidase_AS"/>
</dbReference>
<dbReference type="PANTHER" id="PTHR47966:SF51">
    <property type="entry name" value="BETA-SITE APP-CLEAVING ENZYME, ISOFORM A-RELATED"/>
    <property type="match status" value="1"/>
</dbReference>
<evidence type="ECO:0000256" key="8">
    <source>
        <dbReference type="SAM" id="SignalP"/>
    </source>
</evidence>
<dbReference type="InterPro" id="IPR018222">
    <property type="entry name" value="Nuclear_transport_factor_2_euk"/>
</dbReference>
<evidence type="ECO:0000256" key="1">
    <source>
        <dbReference type="ARBA" id="ARBA00007447"/>
    </source>
</evidence>
<keyword evidence="6" id="KW-1015">Disulfide bond</keyword>
<feature type="disulfide bond" evidence="6">
    <location>
        <begin position="336"/>
        <end position="369"/>
    </location>
</feature>
<dbReference type="AlphaFoldDB" id="A0AAV3YR55"/>
<dbReference type="FunFam" id="2.40.70.10:FF:000115">
    <property type="entry name" value="Lysosomal aspartic protease"/>
    <property type="match status" value="1"/>
</dbReference>
<keyword evidence="2 7" id="KW-0645">Protease</keyword>
<dbReference type="PANTHER" id="PTHR47966">
    <property type="entry name" value="BETA-SITE APP-CLEAVING ENZYME, ISOFORM A-RELATED"/>
    <property type="match status" value="1"/>
</dbReference>
<dbReference type="EMBL" id="BLXT01001350">
    <property type="protein sequence ID" value="GFN84924.1"/>
    <property type="molecule type" value="Genomic_DNA"/>
</dbReference>
<dbReference type="SUPFAM" id="SSF50630">
    <property type="entry name" value="Acid proteases"/>
    <property type="match status" value="1"/>
</dbReference>
<dbReference type="GO" id="GO:0006508">
    <property type="term" value="P:proteolysis"/>
    <property type="evidence" value="ECO:0007669"/>
    <property type="project" value="UniProtKB-KW"/>
</dbReference>
<dbReference type="InterPro" id="IPR033121">
    <property type="entry name" value="PEPTIDASE_A1"/>
</dbReference>
<keyword evidence="8" id="KW-0732">Signal</keyword>
<sequence>MKLPPAVAILVFTLIFVCDAYIINVPVSQARKPVWQVPKLAKRLRPSRHHLQPLRKANRQPVQSLFQPNRRTKQGFQLKATGTDVKLTNHYDTVYYAPITIGTPEQEFNVAFDTGSSITWVPSVHSPPDHVDERLYSRYDAQLSRTHSTNYKHFHVSYESGRAAGYRSQDSVTIAGLTIKNQSFGESQMEPDLFRGTGNDGVLGMGLSNINEGEELSVFENMVSQGLVDSPLFSIYLNRYGSGGPDSVLTLGGTDTYYCEEEFIYADLTVPGSWLFELDRVQLSNGDGIFSESGSQAIVDSSTPFIVGPMEEVDVLNTELGGMLVPSYSRQYKFDCSEVDSMPGVEFIVNGEKLSLSSKDYVVKIDDVCYSGILGMKWMETDTPVWFLGLSFMRAYYTQFDLGNQRMGFAKAYTFPNEVSL</sequence>
<dbReference type="Gene3D" id="2.40.70.10">
    <property type="entry name" value="Acid Proteases"/>
    <property type="match status" value="2"/>
</dbReference>
<evidence type="ECO:0000256" key="2">
    <source>
        <dbReference type="ARBA" id="ARBA00022670"/>
    </source>
</evidence>
<evidence type="ECO:0000256" key="5">
    <source>
        <dbReference type="PIRSR" id="PIRSR601461-1"/>
    </source>
</evidence>
<accession>A0AAV3YR55</accession>
<proteinExistence type="inferred from homology"/>
<comment type="similarity">
    <text evidence="1 7">Belongs to the peptidase A1 family.</text>
</comment>
<comment type="caution">
    <text evidence="11">The sequence shown here is derived from an EMBL/GenBank/DDBJ whole genome shotgun (WGS) entry which is preliminary data.</text>
</comment>
<gene>
    <name evidence="11" type="ORF">PoB_001143000</name>
</gene>
<evidence type="ECO:0000313" key="12">
    <source>
        <dbReference type="Proteomes" id="UP000735302"/>
    </source>
</evidence>
<feature type="chain" id="PRO_5043797460" evidence="8">
    <location>
        <begin position="21"/>
        <end position="421"/>
    </location>
</feature>
<feature type="active site" evidence="5">
    <location>
        <position position="113"/>
    </location>
</feature>
<keyword evidence="4 7" id="KW-0378">Hydrolase</keyword>
<dbReference type="PROSITE" id="PS50177">
    <property type="entry name" value="NTF2_DOMAIN"/>
    <property type="match status" value="1"/>
</dbReference>
<protein>
    <submittedName>
        <fullName evidence="11">Cathepsin d</fullName>
    </submittedName>
</protein>
<dbReference type="Pfam" id="PF00026">
    <property type="entry name" value="Asp"/>
    <property type="match status" value="1"/>
</dbReference>
<dbReference type="InterPro" id="IPR021109">
    <property type="entry name" value="Peptidase_aspartic_dom_sf"/>
</dbReference>
<evidence type="ECO:0000256" key="4">
    <source>
        <dbReference type="ARBA" id="ARBA00022801"/>
    </source>
</evidence>
<evidence type="ECO:0000259" key="9">
    <source>
        <dbReference type="PROSITE" id="PS50177"/>
    </source>
</evidence>
<dbReference type="GO" id="GO:0004190">
    <property type="term" value="F:aspartic-type endopeptidase activity"/>
    <property type="evidence" value="ECO:0007669"/>
    <property type="project" value="UniProtKB-KW"/>
</dbReference>
<keyword evidence="12" id="KW-1185">Reference proteome</keyword>
<reference evidence="11 12" key="1">
    <citation type="journal article" date="2021" name="Elife">
        <title>Chloroplast acquisition without the gene transfer in kleptoplastic sea slugs, Plakobranchus ocellatus.</title>
        <authorList>
            <person name="Maeda T."/>
            <person name="Takahashi S."/>
            <person name="Yoshida T."/>
            <person name="Shimamura S."/>
            <person name="Takaki Y."/>
            <person name="Nagai Y."/>
            <person name="Toyoda A."/>
            <person name="Suzuki Y."/>
            <person name="Arimoto A."/>
            <person name="Ishii H."/>
            <person name="Satoh N."/>
            <person name="Nishiyama T."/>
            <person name="Hasebe M."/>
            <person name="Maruyama T."/>
            <person name="Minagawa J."/>
            <person name="Obokata J."/>
            <person name="Shigenobu S."/>
        </authorList>
    </citation>
    <scope>NUCLEOTIDE SEQUENCE [LARGE SCALE GENOMIC DNA]</scope>
</reference>
<feature type="signal peptide" evidence="8">
    <location>
        <begin position="1"/>
        <end position="20"/>
    </location>
</feature>
<dbReference type="PROSITE" id="PS51767">
    <property type="entry name" value="PEPTIDASE_A1"/>
    <property type="match status" value="1"/>
</dbReference>
<evidence type="ECO:0000256" key="6">
    <source>
        <dbReference type="PIRSR" id="PIRSR601461-2"/>
    </source>
</evidence>
<evidence type="ECO:0000313" key="11">
    <source>
        <dbReference type="EMBL" id="GFN84924.1"/>
    </source>
</evidence>
<dbReference type="PRINTS" id="PR00792">
    <property type="entry name" value="PEPSIN"/>
</dbReference>
<name>A0AAV3YR55_9GAST</name>
<organism evidence="11 12">
    <name type="scientific">Plakobranchus ocellatus</name>
    <dbReference type="NCBI Taxonomy" id="259542"/>
    <lineage>
        <taxon>Eukaryota</taxon>
        <taxon>Metazoa</taxon>
        <taxon>Spiralia</taxon>
        <taxon>Lophotrochozoa</taxon>
        <taxon>Mollusca</taxon>
        <taxon>Gastropoda</taxon>
        <taxon>Heterobranchia</taxon>
        <taxon>Euthyneura</taxon>
        <taxon>Panpulmonata</taxon>
        <taxon>Sacoglossa</taxon>
        <taxon>Placobranchoidea</taxon>
        <taxon>Plakobranchidae</taxon>
        <taxon>Plakobranchus</taxon>
    </lineage>
</organism>
<feature type="domain" description="Peptidase A1" evidence="10">
    <location>
        <begin position="95"/>
        <end position="410"/>
    </location>
</feature>
<dbReference type="PROSITE" id="PS00141">
    <property type="entry name" value="ASP_PROTEASE"/>
    <property type="match status" value="1"/>
</dbReference>
<evidence type="ECO:0000256" key="3">
    <source>
        <dbReference type="ARBA" id="ARBA00022750"/>
    </source>
</evidence>
<feature type="domain" description="NTF2" evidence="9">
    <location>
        <begin position="388"/>
        <end position="421"/>
    </location>
</feature>
<keyword evidence="3 7" id="KW-0064">Aspartyl protease</keyword>
<dbReference type="InterPro" id="IPR001461">
    <property type="entry name" value="Aspartic_peptidase_A1"/>
</dbReference>
<evidence type="ECO:0000256" key="7">
    <source>
        <dbReference type="RuleBase" id="RU000454"/>
    </source>
</evidence>
<feature type="active site" evidence="5">
    <location>
        <position position="300"/>
    </location>
</feature>